<organism evidence="1">
    <name type="scientific">freshwater metagenome</name>
    <dbReference type="NCBI Taxonomy" id="449393"/>
    <lineage>
        <taxon>unclassified sequences</taxon>
        <taxon>metagenomes</taxon>
        <taxon>ecological metagenomes</taxon>
    </lineage>
</organism>
<dbReference type="AlphaFoldDB" id="A0A6J6HXL9"/>
<dbReference type="EMBL" id="CAEZUT010000108">
    <property type="protein sequence ID" value="CAB4616309.1"/>
    <property type="molecule type" value="Genomic_DNA"/>
</dbReference>
<proteinExistence type="predicted"/>
<sequence length="233" mass="24680">MEILRFNEAESNTPKRKKSSRGMIALGLVATLFGVGSALASSTISINSGDPINVGQGVSLVTACDEDNSIDIRFGTALKGKIEILDPEEDDLSAGDKAAGKIKGKPVFFTNNIELSKVDGRENDEATGFGCGTQYFSLQVYYNPSKGVDEIIKPYTCGQLGLRGGDNPGTDDNVYGGISDVTCTTPGTIKFKVDTTGSLNSTLTLPLGKQKNENTILDKALDISYFTLVSSNS</sequence>
<protein>
    <submittedName>
        <fullName evidence="1">Unannotated protein</fullName>
    </submittedName>
</protein>
<evidence type="ECO:0000313" key="1">
    <source>
        <dbReference type="EMBL" id="CAB4616309.1"/>
    </source>
</evidence>
<accession>A0A6J6HXL9</accession>
<gene>
    <name evidence="1" type="ORF">UFOPK1854_00868</name>
</gene>
<reference evidence="1" key="1">
    <citation type="submission" date="2020-05" db="EMBL/GenBank/DDBJ databases">
        <authorList>
            <person name="Chiriac C."/>
            <person name="Salcher M."/>
            <person name="Ghai R."/>
            <person name="Kavagutti S V."/>
        </authorList>
    </citation>
    <scope>NUCLEOTIDE SEQUENCE</scope>
</reference>
<name>A0A6J6HXL9_9ZZZZ</name>